<dbReference type="Proteomes" id="UP000482209">
    <property type="component" value="Unassembled WGS sequence"/>
</dbReference>
<accession>A0A6L5XZC9</accession>
<evidence type="ECO:0000256" key="1">
    <source>
        <dbReference type="SAM" id="Phobius"/>
    </source>
</evidence>
<comment type="caution">
    <text evidence="2">The sequence shown here is derived from an EMBL/GenBank/DDBJ whole genome shotgun (WGS) entry which is preliminary data.</text>
</comment>
<dbReference type="RefSeq" id="WP_154519544.1">
    <property type="nucleotide sequence ID" value="NZ_VUMT01000014.1"/>
</dbReference>
<keyword evidence="3" id="KW-1185">Reference proteome</keyword>
<dbReference type="EMBL" id="VUMT01000014">
    <property type="protein sequence ID" value="MSS64145.1"/>
    <property type="molecule type" value="Genomic_DNA"/>
</dbReference>
<keyword evidence="1" id="KW-1133">Transmembrane helix</keyword>
<protein>
    <submittedName>
        <fullName evidence="2">Uncharacterized protein</fullName>
    </submittedName>
</protein>
<keyword evidence="1" id="KW-0472">Membrane</keyword>
<feature type="transmembrane region" description="Helical" evidence="1">
    <location>
        <begin position="70"/>
        <end position="98"/>
    </location>
</feature>
<keyword evidence="1" id="KW-0812">Transmembrane</keyword>
<organism evidence="2 3">
    <name type="scientific">Velocimicrobium porci</name>
    <dbReference type="NCBI Taxonomy" id="2606634"/>
    <lineage>
        <taxon>Bacteria</taxon>
        <taxon>Bacillati</taxon>
        <taxon>Bacillota</taxon>
        <taxon>Clostridia</taxon>
        <taxon>Lachnospirales</taxon>
        <taxon>Lachnospiraceae</taxon>
        <taxon>Velocimicrobium</taxon>
    </lineage>
</organism>
<reference evidence="2 3" key="1">
    <citation type="submission" date="2019-08" db="EMBL/GenBank/DDBJ databases">
        <title>In-depth cultivation of the pig gut microbiome towards novel bacterial diversity and tailored functional studies.</title>
        <authorList>
            <person name="Wylensek D."/>
            <person name="Hitch T.C.A."/>
            <person name="Clavel T."/>
        </authorList>
    </citation>
    <scope>NUCLEOTIDE SEQUENCE [LARGE SCALE GENOMIC DNA]</scope>
    <source>
        <strain evidence="2 3">WCA-693-APC-MOT-I</strain>
    </source>
</reference>
<proteinExistence type="predicted"/>
<dbReference type="AlphaFoldDB" id="A0A6L5XZC9"/>
<evidence type="ECO:0000313" key="2">
    <source>
        <dbReference type="EMBL" id="MSS64145.1"/>
    </source>
</evidence>
<feature type="transmembrane region" description="Helical" evidence="1">
    <location>
        <begin position="118"/>
        <end position="135"/>
    </location>
</feature>
<name>A0A6L5XZC9_9FIRM</name>
<evidence type="ECO:0000313" key="3">
    <source>
        <dbReference type="Proteomes" id="UP000482209"/>
    </source>
</evidence>
<sequence length="146" mass="17500">MKESDLIYLANQYLKMEDKAYLMSYKFDVKEENLRTMNQFLVNYRKKIAPDINHESVLTYREAFEETFHLIQIIGIGLSGIVGLIGLINFVMTMIYNIRSRRNELAMLERNVYMGRNFLYYIYNNFISYIEYFGFDASFKIFCSYN</sequence>
<gene>
    <name evidence="2" type="ORF">FYJ58_09695</name>
</gene>